<dbReference type="AlphaFoldDB" id="A0A8J5NCP3"/>
<organism evidence="1 2">
    <name type="scientific">Homarus americanus</name>
    <name type="common">American lobster</name>
    <dbReference type="NCBI Taxonomy" id="6706"/>
    <lineage>
        <taxon>Eukaryota</taxon>
        <taxon>Metazoa</taxon>
        <taxon>Ecdysozoa</taxon>
        <taxon>Arthropoda</taxon>
        <taxon>Crustacea</taxon>
        <taxon>Multicrustacea</taxon>
        <taxon>Malacostraca</taxon>
        <taxon>Eumalacostraca</taxon>
        <taxon>Eucarida</taxon>
        <taxon>Decapoda</taxon>
        <taxon>Pleocyemata</taxon>
        <taxon>Astacidea</taxon>
        <taxon>Nephropoidea</taxon>
        <taxon>Nephropidae</taxon>
        <taxon>Homarus</taxon>
    </lineage>
</organism>
<dbReference type="EMBL" id="JAHLQT010002534">
    <property type="protein sequence ID" value="KAG7177337.1"/>
    <property type="molecule type" value="Genomic_DNA"/>
</dbReference>
<gene>
    <name evidence="1" type="ORF">Hamer_G000664</name>
</gene>
<sequence>MAGMRMKRQQTAAMAFMEECEADTDTDVVQYPPPLCSRDEETTEDIQVGKVKDAPFEMGNQIIMNIISKYGKVERVRLNKYTKGPAAGLLNGTRTFKRKTYYKCGYEFHLEIDCHTEEVGKVKIFNEEDFPAIQLSGEIQSAMADVNEGEESVT</sequence>
<name>A0A8J5NCP3_HOMAM</name>
<feature type="non-terminal residue" evidence="1">
    <location>
        <position position="154"/>
    </location>
</feature>
<keyword evidence="2" id="KW-1185">Reference proteome</keyword>
<reference evidence="1" key="1">
    <citation type="journal article" date="2021" name="Sci. Adv.">
        <title>The American lobster genome reveals insights on longevity, neural, and immune adaptations.</title>
        <authorList>
            <person name="Polinski J.M."/>
            <person name="Zimin A.V."/>
            <person name="Clark K.F."/>
            <person name="Kohn A.B."/>
            <person name="Sadowski N."/>
            <person name="Timp W."/>
            <person name="Ptitsyn A."/>
            <person name="Khanna P."/>
            <person name="Romanova D.Y."/>
            <person name="Williams P."/>
            <person name="Greenwood S.J."/>
            <person name="Moroz L.L."/>
            <person name="Walt D.R."/>
            <person name="Bodnar A.G."/>
        </authorList>
    </citation>
    <scope>NUCLEOTIDE SEQUENCE</scope>
    <source>
        <strain evidence="1">GMGI-L3</strain>
    </source>
</reference>
<protein>
    <submittedName>
        <fullName evidence="1">Uncharacterized protein</fullName>
    </submittedName>
</protein>
<evidence type="ECO:0000313" key="2">
    <source>
        <dbReference type="Proteomes" id="UP000747542"/>
    </source>
</evidence>
<dbReference type="Proteomes" id="UP000747542">
    <property type="component" value="Unassembled WGS sequence"/>
</dbReference>
<proteinExistence type="predicted"/>
<comment type="caution">
    <text evidence="1">The sequence shown here is derived from an EMBL/GenBank/DDBJ whole genome shotgun (WGS) entry which is preliminary data.</text>
</comment>
<accession>A0A8J5NCP3</accession>
<evidence type="ECO:0000313" key="1">
    <source>
        <dbReference type="EMBL" id="KAG7177337.1"/>
    </source>
</evidence>